<dbReference type="Proteomes" id="UP000823775">
    <property type="component" value="Unassembled WGS sequence"/>
</dbReference>
<protein>
    <recommendedName>
        <fullName evidence="10">Late blight resistance protein R1A-like N-terminal domain-containing protein</fullName>
    </recommendedName>
</protein>
<proteinExistence type="inferred from homology"/>
<keyword evidence="8" id="KW-0472">Membrane</keyword>
<dbReference type="EMBL" id="JACEIK010000426">
    <property type="protein sequence ID" value="MCD7456823.1"/>
    <property type="molecule type" value="Genomic_DNA"/>
</dbReference>
<keyword evidence="4" id="KW-0677">Repeat</keyword>
<keyword evidence="6" id="KW-0547">Nucleotide-binding</keyword>
<feature type="coiled-coil region" evidence="9">
    <location>
        <begin position="100"/>
        <end position="148"/>
    </location>
</feature>
<evidence type="ECO:0000256" key="4">
    <source>
        <dbReference type="ARBA" id="ARBA00022737"/>
    </source>
</evidence>
<evidence type="ECO:0000256" key="6">
    <source>
        <dbReference type="ARBA" id="ARBA00022840"/>
    </source>
</evidence>
<feature type="domain" description="Late blight resistance protein R1A-like N-terminal" evidence="10">
    <location>
        <begin position="125"/>
        <end position="227"/>
    </location>
</feature>
<evidence type="ECO:0000313" key="11">
    <source>
        <dbReference type="EMBL" id="MCD7456823.1"/>
    </source>
</evidence>
<keyword evidence="5" id="KW-0611">Plant defense</keyword>
<dbReference type="CDD" id="cd14798">
    <property type="entry name" value="RX-CC_like"/>
    <property type="match status" value="1"/>
</dbReference>
<sequence length="374" mass="42412">MSKYKADPRVLQRLEKKWLSQAHAHLIQDLRGIEKKYSSFCVLEDRGLSRIYHYLEHSGEGLKRNMAHSMCSRTTVISLKLPSGFLGRIEEDGDSLRVFIEEYLQMLSHLLQTLRRTEEECHSFCEFLAELQSTKSRLLQSLQHIEQNSNVGGFSPLIQASARSMWVFCSSKVSTVAMEMLNILRSNIINLPVHALVFDLQHIKSVIVDAGLLVYSLTVEGETDQALSNLPGIDGLVFMDLILDNLMELLSHYSNSIDSVNSQLETIQKELKCFQAIVEQQDGLQHFVTQTNGLVYEVEYIFDSCKKKDVPDWCLFPWILNVGEDIRVLMAEVAELQETNVFDLMLHNTTNASNADTSSHLLGILAWNEENGGS</sequence>
<evidence type="ECO:0000256" key="1">
    <source>
        <dbReference type="ARBA" id="ARBA00004370"/>
    </source>
</evidence>
<accession>A0ABS8SDB5</accession>
<dbReference type="Pfam" id="PF12061">
    <property type="entry name" value="NB-LRR"/>
    <property type="match status" value="1"/>
</dbReference>
<evidence type="ECO:0000256" key="7">
    <source>
        <dbReference type="ARBA" id="ARBA00023054"/>
    </source>
</evidence>
<dbReference type="InterPro" id="IPR021929">
    <property type="entry name" value="R1A-like_N"/>
</dbReference>
<keyword evidence="12" id="KW-1185">Reference proteome</keyword>
<organism evidence="11 12">
    <name type="scientific">Datura stramonium</name>
    <name type="common">Jimsonweed</name>
    <name type="synonym">Common thornapple</name>
    <dbReference type="NCBI Taxonomy" id="4076"/>
    <lineage>
        <taxon>Eukaryota</taxon>
        <taxon>Viridiplantae</taxon>
        <taxon>Streptophyta</taxon>
        <taxon>Embryophyta</taxon>
        <taxon>Tracheophyta</taxon>
        <taxon>Spermatophyta</taxon>
        <taxon>Magnoliopsida</taxon>
        <taxon>eudicotyledons</taxon>
        <taxon>Gunneridae</taxon>
        <taxon>Pentapetalae</taxon>
        <taxon>asterids</taxon>
        <taxon>lamiids</taxon>
        <taxon>Solanales</taxon>
        <taxon>Solanaceae</taxon>
        <taxon>Solanoideae</taxon>
        <taxon>Datureae</taxon>
        <taxon>Datura</taxon>
    </lineage>
</organism>
<keyword evidence="6" id="KW-0067">ATP-binding</keyword>
<comment type="caution">
    <text evidence="11">The sequence shown here is derived from an EMBL/GenBank/DDBJ whole genome shotgun (WGS) entry which is preliminary data.</text>
</comment>
<comment type="subcellular location">
    <subcellularLocation>
        <location evidence="1">Membrane</location>
    </subcellularLocation>
</comment>
<evidence type="ECO:0000256" key="5">
    <source>
        <dbReference type="ARBA" id="ARBA00022821"/>
    </source>
</evidence>
<dbReference type="InterPro" id="IPR038005">
    <property type="entry name" value="RX-like_CC"/>
</dbReference>
<keyword evidence="7 9" id="KW-0175">Coiled coil</keyword>
<reference evidence="11 12" key="1">
    <citation type="journal article" date="2021" name="BMC Genomics">
        <title>Datura genome reveals duplications of psychoactive alkaloid biosynthetic genes and high mutation rate following tissue culture.</title>
        <authorList>
            <person name="Rajewski A."/>
            <person name="Carter-House D."/>
            <person name="Stajich J."/>
            <person name="Litt A."/>
        </authorList>
    </citation>
    <scope>NUCLEOTIDE SEQUENCE [LARGE SCALE GENOMIC DNA]</scope>
    <source>
        <strain evidence="11">AR-01</strain>
    </source>
</reference>
<evidence type="ECO:0000259" key="10">
    <source>
        <dbReference type="Pfam" id="PF12061"/>
    </source>
</evidence>
<comment type="similarity">
    <text evidence="2">Belongs to the disease resistance NB-LRR family.</text>
</comment>
<evidence type="ECO:0000256" key="9">
    <source>
        <dbReference type="SAM" id="Coils"/>
    </source>
</evidence>
<evidence type="ECO:0000256" key="8">
    <source>
        <dbReference type="ARBA" id="ARBA00023136"/>
    </source>
</evidence>
<keyword evidence="3" id="KW-0433">Leucine-rich repeat</keyword>
<evidence type="ECO:0000256" key="2">
    <source>
        <dbReference type="ARBA" id="ARBA00008894"/>
    </source>
</evidence>
<evidence type="ECO:0000256" key="3">
    <source>
        <dbReference type="ARBA" id="ARBA00022614"/>
    </source>
</evidence>
<gene>
    <name evidence="11" type="ORF">HAX54_033306</name>
</gene>
<evidence type="ECO:0000313" key="12">
    <source>
        <dbReference type="Proteomes" id="UP000823775"/>
    </source>
</evidence>
<name>A0ABS8SDB5_DATST</name>